<keyword evidence="2 10" id="KW-0547">Nucleotide-binding</keyword>
<evidence type="ECO:0000256" key="10">
    <source>
        <dbReference type="PROSITE-ProRule" id="PRU10141"/>
    </source>
</evidence>
<evidence type="ECO:0000256" key="5">
    <source>
        <dbReference type="ARBA" id="ARBA00038035"/>
    </source>
</evidence>
<keyword evidence="1" id="KW-0808">Transferase</keyword>
<dbReference type="PANTHER" id="PTHR48013:SF9">
    <property type="entry name" value="DUAL SPECIFICITY MITOGEN-ACTIVATED PROTEIN KINASE KINASE 5"/>
    <property type="match status" value="1"/>
</dbReference>
<dbReference type="InterPro" id="IPR017441">
    <property type="entry name" value="Protein_kinase_ATP_BS"/>
</dbReference>
<evidence type="ECO:0000256" key="1">
    <source>
        <dbReference type="ARBA" id="ARBA00022679"/>
    </source>
</evidence>
<evidence type="ECO:0000256" key="9">
    <source>
        <dbReference type="ARBA" id="ARBA00051693"/>
    </source>
</evidence>
<dbReference type="PANTHER" id="PTHR48013">
    <property type="entry name" value="DUAL SPECIFICITY MITOGEN-ACTIVATED PROTEIN KINASE KINASE 5-RELATED"/>
    <property type="match status" value="1"/>
</dbReference>
<evidence type="ECO:0000256" key="4">
    <source>
        <dbReference type="ARBA" id="ARBA00022840"/>
    </source>
</evidence>
<dbReference type="Gene3D" id="3.30.200.20">
    <property type="entry name" value="Phosphorylase Kinase, domain 1"/>
    <property type="match status" value="1"/>
</dbReference>
<protein>
    <recommendedName>
        <fullName evidence="6">mitogen-activated protein kinase kinase</fullName>
        <ecNumber evidence="6">2.7.12.2</ecNumber>
    </recommendedName>
</protein>
<dbReference type="InterPro" id="IPR011009">
    <property type="entry name" value="Kinase-like_dom_sf"/>
</dbReference>
<gene>
    <name evidence="12" type="ORF">F3Y22_tig00111278pilonHSYRG00035</name>
</gene>
<dbReference type="GO" id="GO:0004708">
    <property type="term" value="F:MAP kinase kinase activity"/>
    <property type="evidence" value="ECO:0007669"/>
    <property type="project" value="UniProtKB-EC"/>
</dbReference>
<evidence type="ECO:0000313" key="13">
    <source>
        <dbReference type="Proteomes" id="UP000436088"/>
    </source>
</evidence>
<comment type="similarity">
    <text evidence="5">Belongs to the protein kinase superfamily. STE Ser/Thr protein kinase family. MAP kinase kinase subfamily.</text>
</comment>
<keyword evidence="4 10" id="KW-0067">ATP-binding</keyword>
<comment type="catalytic activity">
    <reaction evidence="8">
        <text>L-threonyl-[protein] + ATP = O-phospho-L-threonyl-[protein] + ADP + H(+)</text>
        <dbReference type="Rhea" id="RHEA:46608"/>
        <dbReference type="Rhea" id="RHEA-COMP:11060"/>
        <dbReference type="Rhea" id="RHEA-COMP:11605"/>
        <dbReference type="ChEBI" id="CHEBI:15378"/>
        <dbReference type="ChEBI" id="CHEBI:30013"/>
        <dbReference type="ChEBI" id="CHEBI:30616"/>
        <dbReference type="ChEBI" id="CHEBI:61977"/>
        <dbReference type="ChEBI" id="CHEBI:456216"/>
        <dbReference type="EC" id="2.7.12.2"/>
    </reaction>
</comment>
<keyword evidence="3" id="KW-0418">Kinase</keyword>
<dbReference type="InterPro" id="IPR000719">
    <property type="entry name" value="Prot_kinase_dom"/>
</dbReference>
<name>A0A6A2YRH6_HIBSY</name>
<feature type="binding site" evidence="10">
    <location>
        <position position="77"/>
    </location>
    <ligand>
        <name>ATP</name>
        <dbReference type="ChEBI" id="CHEBI:30616"/>
    </ligand>
</feature>
<dbReference type="Gene3D" id="1.10.510.10">
    <property type="entry name" value="Transferase(Phosphotransferase) domain 1"/>
    <property type="match status" value="1"/>
</dbReference>
<evidence type="ECO:0000313" key="12">
    <source>
        <dbReference type="EMBL" id="KAE8681964.1"/>
    </source>
</evidence>
<sequence length="334" mass="37114">MAVIRERRQINLSFRLPLLDVSDRLPCFPLPLPPSATTKAVTIPEVELERQGVLGHGNGGTVYKVQQKRTSKIYALKVVYGDGDLNAREQVCREMEILRKTDSPHVVGCYETYVKPCGDVEILMEYMDARSLDTVVRNKGSLLELEVTDISRQIESCNSHVGTCAYMSPERFDPSANEGGYDGFLSNIWSLGLTLMELFVGHYPYLPAGQKPNWTTLMLAICFGEPPVASDEFKNFMECCLQMEPSKRWTASQLLEHPFLFNSLGFFLVSTAVIRVVVGFLIQGLVELRCFCDGGDRTRDGGTAPRGGGGGGTAVCDALDIDKCLAPDWWDFYL</sequence>
<dbReference type="PROSITE" id="PS50011">
    <property type="entry name" value="PROTEIN_KINASE_DOM"/>
    <property type="match status" value="1"/>
</dbReference>
<keyword evidence="13" id="KW-1185">Reference proteome</keyword>
<comment type="caution">
    <text evidence="12">The sequence shown here is derived from an EMBL/GenBank/DDBJ whole genome shotgun (WGS) entry which is preliminary data.</text>
</comment>
<dbReference type="PROSITE" id="PS00107">
    <property type="entry name" value="PROTEIN_KINASE_ATP"/>
    <property type="match status" value="1"/>
</dbReference>
<evidence type="ECO:0000256" key="7">
    <source>
        <dbReference type="ARBA" id="ARBA00049014"/>
    </source>
</evidence>
<evidence type="ECO:0000256" key="3">
    <source>
        <dbReference type="ARBA" id="ARBA00022777"/>
    </source>
</evidence>
<organism evidence="12 13">
    <name type="scientific">Hibiscus syriacus</name>
    <name type="common">Rose of Sharon</name>
    <dbReference type="NCBI Taxonomy" id="106335"/>
    <lineage>
        <taxon>Eukaryota</taxon>
        <taxon>Viridiplantae</taxon>
        <taxon>Streptophyta</taxon>
        <taxon>Embryophyta</taxon>
        <taxon>Tracheophyta</taxon>
        <taxon>Spermatophyta</taxon>
        <taxon>Magnoliopsida</taxon>
        <taxon>eudicotyledons</taxon>
        <taxon>Gunneridae</taxon>
        <taxon>Pentapetalae</taxon>
        <taxon>rosids</taxon>
        <taxon>malvids</taxon>
        <taxon>Malvales</taxon>
        <taxon>Malvaceae</taxon>
        <taxon>Malvoideae</taxon>
        <taxon>Hibiscus</taxon>
    </lineage>
</organism>
<feature type="domain" description="Protein kinase" evidence="11">
    <location>
        <begin position="48"/>
        <end position="260"/>
    </location>
</feature>
<evidence type="ECO:0000256" key="2">
    <source>
        <dbReference type="ARBA" id="ARBA00022741"/>
    </source>
</evidence>
<evidence type="ECO:0000256" key="6">
    <source>
        <dbReference type="ARBA" id="ARBA00038999"/>
    </source>
</evidence>
<evidence type="ECO:0000256" key="8">
    <source>
        <dbReference type="ARBA" id="ARBA00049299"/>
    </source>
</evidence>
<comment type="catalytic activity">
    <reaction evidence="9">
        <text>L-tyrosyl-[protein] + ATP = O-phospho-L-tyrosyl-[protein] + ADP + H(+)</text>
        <dbReference type="Rhea" id="RHEA:10596"/>
        <dbReference type="Rhea" id="RHEA-COMP:10136"/>
        <dbReference type="Rhea" id="RHEA-COMP:20101"/>
        <dbReference type="ChEBI" id="CHEBI:15378"/>
        <dbReference type="ChEBI" id="CHEBI:30616"/>
        <dbReference type="ChEBI" id="CHEBI:46858"/>
        <dbReference type="ChEBI" id="CHEBI:61978"/>
        <dbReference type="ChEBI" id="CHEBI:456216"/>
        <dbReference type="EC" id="2.7.12.2"/>
    </reaction>
</comment>
<dbReference type="SUPFAM" id="SSF56112">
    <property type="entry name" value="Protein kinase-like (PK-like)"/>
    <property type="match status" value="1"/>
</dbReference>
<dbReference type="EMBL" id="VEPZ02001294">
    <property type="protein sequence ID" value="KAE8681964.1"/>
    <property type="molecule type" value="Genomic_DNA"/>
</dbReference>
<dbReference type="EC" id="2.7.12.2" evidence="6"/>
<dbReference type="Pfam" id="PF00069">
    <property type="entry name" value="Pkinase"/>
    <property type="match status" value="2"/>
</dbReference>
<comment type="catalytic activity">
    <reaction evidence="7">
        <text>L-seryl-[protein] + ATP = O-phospho-L-seryl-[protein] + ADP + H(+)</text>
        <dbReference type="Rhea" id="RHEA:17989"/>
        <dbReference type="Rhea" id="RHEA-COMP:9863"/>
        <dbReference type="Rhea" id="RHEA-COMP:11604"/>
        <dbReference type="ChEBI" id="CHEBI:15378"/>
        <dbReference type="ChEBI" id="CHEBI:29999"/>
        <dbReference type="ChEBI" id="CHEBI:30616"/>
        <dbReference type="ChEBI" id="CHEBI:83421"/>
        <dbReference type="ChEBI" id="CHEBI:456216"/>
        <dbReference type="EC" id="2.7.12.2"/>
    </reaction>
</comment>
<evidence type="ECO:0000259" key="11">
    <source>
        <dbReference type="PROSITE" id="PS50011"/>
    </source>
</evidence>
<dbReference type="AlphaFoldDB" id="A0A6A2YRH6"/>
<dbReference type="GO" id="GO:0005524">
    <property type="term" value="F:ATP binding"/>
    <property type="evidence" value="ECO:0007669"/>
    <property type="project" value="UniProtKB-UniRule"/>
</dbReference>
<proteinExistence type="inferred from homology"/>
<dbReference type="Proteomes" id="UP000436088">
    <property type="component" value="Unassembled WGS sequence"/>
</dbReference>
<reference evidence="12" key="1">
    <citation type="submission" date="2019-09" db="EMBL/GenBank/DDBJ databases">
        <title>Draft genome information of white flower Hibiscus syriacus.</title>
        <authorList>
            <person name="Kim Y.-M."/>
        </authorList>
    </citation>
    <scope>NUCLEOTIDE SEQUENCE [LARGE SCALE GENOMIC DNA]</scope>
    <source>
        <strain evidence="12">YM2019G1</strain>
    </source>
</reference>
<accession>A0A6A2YRH6</accession>